<dbReference type="eggNOG" id="COG4166">
    <property type="taxonomic scope" value="Bacteria"/>
</dbReference>
<proteinExistence type="predicted"/>
<name>A0A090R804_9GAMM</name>
<dbReference type="AlphaFoldDB" id="A0A090R804"/>
<organism evidence="1 2">
    <name type="scientific">Photobacterium aphoticum</name>
    <dbReference type="NCBI Taxonomy" id="754436"/>
    <lineage>
        <taxon>Bacteria</taxon>
        <taxon>Pseudomonadati</taxon>
        <taxon>Pseudomonadota</taxon>
        <taxon>Gammaproteobacteria</taxon>
        <taxon>Vibrionales</taxon>
        <taxon>Vibrionaceae</taxon>
        <taxon>Photobacterium</taxon>
    </lineage>
</organism>
<sequence length="81" mass="9467">MNYARWSNAKYDEAMKQAIQAPTDEARNRYYQQAETIFADAMPAIPLYHYTRSVLKNTKVGGYSTVNASEPRYTRDLYMMK</sequence>
<dbReference type="EMBL" id="BBMN01000002">
    <property type="protein sequence ID" value="GAL03752.1"/>
    <property type="molecule type" value="Genomic_DNA"/>
</dbReference>
<dbReference type="STRING" id="754436.JCM19237_6646"/>
<dbReference type="Gene3D" id="3.10.105.10">
    <property type="entry name" value="Dipeptide-binding Protein, Domain 3"/>
    <property type="match status" value="1"/>
</dbReference>
<accession>A0A090R804</accession>
<dbReference type="Proteomes" id="UP000029227">
    <property type="component" value="Unassembled WGS sequence"/>
</dbReference>
<dbReference type="SUPFAM" id="SSF53850">
    <property type="entry name" value="Periplasmic binding protein-like II"/>
    <property type="match status" value="1"/>
</dbReference>
<evidence type="ECO:0000313" key="2">
    <source>
        <dbReference type="Proteomes" id="UP000029227"/>
    </source>
</evidence>
<protein>
    <submittedName>
        <fullName evidence="1">Oligopeptide ABC transporter</fullName>
    </submittedName>
</protein>
<reference evidence="1 2" key="1">
    <citation type="journal article" date="2014" name="Genome Announc.">
        <title>Draft Genome Sequences of Two Vibrionaceae Species, Vibrio ponticus C121 and Photobacterium aphoticum C119, Isolated as Coral Reef Microbiota.</title>
        <authorList>
            <person name="Al-saari N."/>
            <person name="Meirelles P.M."/>
            <person name="Mino S."/>
            <person name="Suda W."/>
            <person name="Oshima K."/>
            <person name="Hattori M."/>
            <person name="Ohkuma M."/>
            <person name="Thompson F.L."/>
            <person name="Gomez-Gil B."/>
            <person name="Sawabe T."/>
            <person name="Sawabe T."/>
        </authorList>
    </citation>
    <scope>NUCLEOTIDE SEQUENCE [LARGE SCALE GENOMIC DNA]</scope>
    <source>
        <strain evidence="1 2">JCM 19237</strain>
    </source>
</reference>
<comment type="caution">
    <text evidence="1">The sequence shown here is derived from an EMBL/GenBank/DDBJ whole genome shotgun (WGS) entry which is preliminary data.</text>
</comment>
<gene>
    <name evidence="1" type="ORF">JCM19237_6646</name>
</gene>
<evidence type="ECO:0000313" key="1">
    <source>
        <dbReference type="EMBL" id="GAL03752.1"/>
    </source>
</evidence>